<dbReference type="HOGENOM" id="CLU_129421_0_0_1"/>
<evidence type="ECO:0000313" key="2">
    <source>
        <dbReference type="Proteomes" id="UP000053593"/>
    </source>
</evidence>
<protein>
    <submittedName>
        <fullName evidence="1">Uncharacterized protein</fullName>
    </submittedName>
</protein>
<reference evidence="1 2" key="1">
    <citation type="submission" date="2014-04" db="EMBL/GenBank/DDBJ databases">
        <title>Evolutionary Origins and Diversification of the Mycorrhizal Mutualists.</title>
        <authorList>
            <consortium name="DOE Joint Genome Institute"/>
            <consortium name="Mycorrhizal Genomics Consortium"/>
            <person name="Kohler A."/>
            <person name="Kuo A."/>
            <person name="Nagy L.G."/>
            <person name="Floudas D."/>
            <person name="Copeland A."/>
            <person name="Barry K.W."/>
            <person name="Cichocki N."/>
            <person name="Veneault-Fourrey C."/>
            <person name="LaButti K."/>
            <person name="Lindquist E.A."/>
            <person name="Lipzen A."/>
            <person name="Lundell T."/>
            <person name="Morin E."/>
            <person name="Murat C."/>
            <person name="Riley R."/>
            <person name="Ohm R."/>
            <person name="Sun H."/>
            <person name="Tunlid A."/>
            <person name="Henrissat B."/>
            <person name="Grigoriev I.V."/>
            <person name="Hibbett D.S."/>
            <person name="Martin F."/>
        </authorList>
    </citation>
    <scope>NUCLEOTIDE SEQUENCE [LARGE SCALE GENOMIC DNA]</scope>
    <source>
        <strain evidence="1 2">FD-317 M1</strain>
    </source>
</reference>
<name>A0A0D0CBF5_9AGAR</name>
<keyword evidence="2" id="KW-1185">Reference proteome</keyword>
<accession>A0A0D0CBF5</accession>
<sequence length="168" mass="19622">MSSWVKTNTGFDKDISPSVLVSDEREAHLHTKFLWHYVPTYVMVLGTVYEQEFIKLAITIYIAHWPEDTTYGLKSLSNQTCFKKQISFPDGGNSSEWKLKALPAWYDGSDTEERLELNNIVQTTLYTIYKENNGIYKELLSHYMDEEAQHMFQTYLFSDGEVDIFNSY</sequence>
<proteinExistence type="predicted"/>
<dbReference type="OrthoDB" id="10295776at2759"/>
<organism evidence="1 2">
    <name type="scientific">Collybiopsis luxurians FD-317 M1</name>
    <dbReference type="NCBI Taxonomy" id="944289"/>
    <lineage>
        <taxon>Eukaryota</taxon>
        <taxon>Fungi</taxon>
        <taxon>Dikarya</taxon>
        <taxon>Basidiomycota</taxon>
        <taxon>Agaricomycotina</taxon>
        <taxon>Agaricomycetes</taxon>
        <taxon>Agaricomycetidae</taxon>
        <taxon>Agaricales</taxon>
        <taxon>Marasmiineae</taxon>
        <taxon>Omphalotaceae</taxon>
        <taxon>Collybiopsis</taxon>
        <taxon>Collybiopsis luxurians</taxon>
    </lineage>
</organism>
<dbReference type="Proteomes" id="UP000053593">
    <property type="component" value="Unassembled WGS sequence"/>
</dbReference>
<dbReference type="AlphaFoldDB" id="A0A0D0CBF5"/>
<dbReference type="EMBL" id="KN834847">
    <property type="protein sequence ID" value="KIK52208.1"/>
    <property type="molecule type" value="Genomic_DNA"/>
</dbReference>
<evidence type="ECO:0000313" key="1">
    <source>
        <dbReference type="EMBL" id="KIK52208.1"/>
    </source>
</evidence>
<gene>
    <name evidence="1" type="ORF">GYMLUDRAFT_251453</name>
</gene>